<protein>
    <submittedName>
        <fullName evidence="3">Damage specific DNA binding protein</fullName>
    </submittedName>
</protein>
<gene>
    <name evidence="3" type="primary">DDB2</name>
    <name evidence="3" type="ORF">SO694_00050228</name>
</gene>
<keyword evidence="2" id="KW-0732">Signal</keyword>
<evidence type="ECO:0000313" key="3">
    <source>
        <dbReference type="EMBL" id="KAK7241317.1"/>
    </source>
</evidence>
<reference evidence="3 4" key="1">
    <citation type="submission" date="2024-03" db="EMBL/GenBank/DDBJ databases">
        <title>Aureococcus anophagefferens CCMP1851 and Kratosvirus quantuckense: Draft genome of a second virus-susceptible host strain in the model system.</title>
        <authorList>
            <person name="Chase E."/>
            <person name="Truchon A.R."/>
            <person name="Schepens W."/>
            <person name="Wilhelm S.W."/>
        </authorList>
    </citation>
    <scope>NUCLEOTIDE SEQUENCE [LARGE SCALE GENOMIC DNA]</scope>
    <source>
        <strain evidence="3 4">CCMP1851</strain>
    </source>
</reference>
<feature type="region of interest" description="Disordered" evidence="1">
    <location>
        <begin position="472"/>
        <end position="521"/>
    </location>
</feature>
<sequence>MASATPMALRLVRLLALAGGAGAITVNGVPLGGVAPAPPQAGLTLQLEGVGNLTVLSGEEPALAVERFAAKASEAGHAVNAATMDSMLGWFCARRACRRAVAGPVSLNVTGVGSLTVAPFEDPAHAVERFAARATAAGVAFNVETMVAMLDRLCARRSCFRKSIAGPLSLAVERLGNLTVLPFEDPADRVEYFGGRATDAGAPINVRTLDAMYAWFCDRRSCFRPLARPWTLEVKPLGNVTVLATQEPAYMVEKFAAAATAAGADVTGETMRSMMAWFCDRRSCHRPVAPPLTLALTGVGNVTVRPWQEPAERVERFSIAAAAAGAAMNVETMADMLAYFCARRACFRPLRPPLTLGLEGVGNVTVAPFEDVAPRVEGFAAAAARAGRALAVDDLNAMMAWFCARRVCARGLAPPLELTVDGLGTLKVEPWMDPTDSVEHFAAQVAAAGVAVDGETMVEMLTWICERRACGRTQLRPPPPPKQLAGTPGRSPRRRGPGRRRRCVALAAERRPVAAAGTRAA</sequence>
<evidence type="ECO:0000256" key="2">
    <source>
        <dbReference type="SAM" id="SignalP"/>
    </source>
</evidence>
<dbReference type="Proteomes" id="UP001363151">
    <property type="component" value="Unassembled WGS sequence"/>
</dbReference>
<accession>A0ABR1FYJ2</accession>
<dbReference type="EMBL" id="JBBJCI010000203">
    <property type="protein sequence ID" value="KAK7241317.1"/>
    <property type="molecule type" value="Genomic_DNA"/>
</dbReference>
<feature type="signal peptide" evidence="2">
    <location>
        <begin position="1"/>
        <end position="23"/>
    </location>
</feature>
<keyword evidence="4" id="KW-1185">Reference proteome</keyword>
<evidence type="ECO:0000313" key="4">
    <source>
        <dbReference type="Proteomes" id="UP001363151"/>
    </source>
</evidence>
<organism evidence="3 4">
    <name type="scientific">Aureococcus anophagefferens</name>
    <name type="common">Harmful bloom alga</name>
    <dbReference type="NCBI Taxonomy" id="44056"/>
    <lineage>
        <taxon>Eukaryota</taxon>
        <taxon>Sar</taxon>
        <taxon>Stramenopiles</taxon>
        <taxon>Ochrophyta</taxon>
        <taxon>Pelagophyceae</taxon>
        <taxon>Pelagomonadales</taxon>
        <taxon>Pelagomonadaceae</taxon>
        <taxon>Aureococcus</taxon>
    </lineage>
</organism>
<name>A0ABR1FYJ2_AURAN</name>
<proteinExistence type="predicted"/>
<evidence type="ECO:0000256" key="1">
    <source>
        <dbReference type="SAM" id="MobiDB-lite"/>
    </source>
</evidence>
<feature type="compositionally biased region" description="Basic residues" evidence="1">
    <location>
        <begin position="491"/>
        <end position="503"/>
    </location>
</feature>
<feature type="chain" id="PRO_5045556462" evidence="2">
    <location>
        <begin position="24"/>
        <end position="521"/>
    </location>
</feature>
<comment type="caution">
    <text evidence="3">The sequence shown here is derived from an EMBL/GenBank/DDBJ whole genome shotgun (WGS) entry which is preliminary data.</text>
</comment>